<evidence type="ECO:0000313" key="1">
    <source>
        <dbReference type="EMBL" id="OPG15401.1"/>
    </source>
</evidence>
<protein>
    <recommendedName>
        <fullName evidence="3">HEAT repeat domain-containing protein</fullName>
    </recommendedName>
</protein>
<evidence type="ECO:0000313" key="2">
    <source>
        <dbReference type="Proteomes" id="UP000190229"/>
    </source>
</evidence>
<dbReference type="Proteomes" id="UP000190229">
    <property type="component" value="Unassembled WGS sequence"/>
</dbReference>
<dbReference type="EMBL" id="MWPS01000033">
    <property type="protein sequence ID" value="OPG15401.1"/>
    <property type="molecule type" value="Genomic_DNA"/>
</dbReference>
<proteinExistence type="predicted"/>
<reference evidence="1 2" key="1">
    <citation type="submission" date="2017-02" db="EMBL/GenBank/DDBJ databases">
        <title>Draft genome of Acidibacillus ferrooxidans Huett2.</title>
        <authorList>
            <person name="Schopf S."/>
        </authorList>
    </citation>
    <scope>NUCLEOTIDE SEQUENCE [LARGE SCALE GENOMIC DNA]</scope>
    <source>
        <strain evidence="1 2">Huett2</strain>
    </source>
</reference>
<organism evidence="1 2">
    <name type="scientific">Ferroacidibacillus organovorans</name>
    <dbReference type="NCBI Taxonomy" id="1765683"/>
    <lineage>
        <taxon>Bacteria</taxon>
        <taxon>Bacillati</taxon>
        <taxon>Bacillota</taxon>
        <taxon>Bacilli</taxon>
        <taxon>Bacillales</taxon>
        <taxon>Alicyclobacillaceae</taxon>
        <taxon>Ferroacidibacillus</taxon>
    </lineage>
</organism>
<keyword evidence="2" id="KW-1185">Reference proteome</keyword>
<evidence type="ECO:0008006" key="3">
    <source>
        <dbReference type="Google" id="ProtNLM"/>
    </source>
</evidence>
<dbReference type="InterPro" id="IPR016024">
    <property type="entry name" value="ARM-type_fold"/>
</dbReference>
<gene>
    <name evidence="1" type="ORF">B2M26_11980</name>
</gene>
<accession>A0A1V4ER74</accession>
<sequence>MDRQTQKMIGNLGSEDKDVKYQAFLYVQAATNKPVDWAYEIWERLKNDLTHSDNHRRAIAGQLLCNLAKSDHEGRIFLDFPDLLELTKDKRFVTARHTLQALWKIGLAGERQKEMLLNGLTERFDDCKNEKNCTLIRFDIIESLRKLYDQDKDETIRQKALTLIETEANFKYRRKYAFVWKK</sequence>
<dbReference type="RefSeq" id="WP_079291441.1">
    <property type="nucleotide sequence ID" value="NZ_MWPS01000033.1"/>
</dbReference>
<name>A0A1V4ER74_9BACL</name>
<dbReference type="SUPFAM" id="SSF48371">
    <property type="entry name" value="ARM repeat"/>
    <property type="match status" value="1"/>
</dbReference>
<dbReference type="Gene3D" id="1.25.10.10">
    <property type="entry name" value="Leucine-rich Repeat Variant"/>
    <property type="match status" value="1"/>
</dbReference>
<dbReference type="AlphaFoldDB" id="A0A1V4ER74"/>
<dbReference type="InterPro" id="IPR011989">
    <property type="entry name" value="ARM-like"/>
</dbReference>
<comment type="caution">
    <text evidence="1">The sequence shown here is derived from an EMBL/GenBank/DDBJ whole genome shotgun (WGS) entry which is preliminary data.</text>
</comment>